<gene>
    <name evidence="1" type="ORF">HPLM_LOCUS9789</name>
</gene>
<protein>
    <submittedName>
        <fullName evidence="3">DUF5375 family protein</fullName>
    </submittedName>
</protein>
<keyword evidence="2" id="KW-1185">Reference proteome</keyword>
<accession>A0A0N4WG85</accession>
<evidence type="ECO:0000313" key="1">
    <source>
        <dbReference type="EMBL" id="VDO38383.1"/>
    </source>
</evidence>
<organism evidence="3">
    <name type="scientific">Haemonchus placei</name>
    <name type="common">Barber's pole worm</name>
    <dbReference type="NCBI Taxonomy" id="6290"/>
    <lineage>
        <taxon>Eukaryota</taxon>
        <taxon>Metazoa</taxon>
        <taxon>Ecdysozoa</taxon>
        <taxon>Nematoda</taxon>
        <taxon>Chromadorea</taxon>
        <taxon>Rhabditida</taxon>
        <taxon>Rhabditina</taxon>
        <taxon>Rhabditomorpha</taxon>
        <taxon>Strongyloidea</taxon>
        <taxon>Trichostrongylidae</taxon>
        <taxon>Haemonchus</taxon>
    </lineage>
</organism>
<sequence length="122" mass="13617">MLLALAGYIDVIPARRILGSLSKLRIREYVCHEHVVQAAQYLLAEMAMLGITLRFSEDPSSPVLHAYASFADIPRGIVEELNRLAEGAITVGIRDVCNFLNDALKRYYGSNIWPVTDEVLNL</sequence>
<proteinExistence type="predicted"/>
<evidence type="ECO:0000313" key="2">
    <source>
        <dbReference type="Proteomes" id="UP000268014"/>
    </source>
</evidence>
<dbReference type="AlphaFoldDB" id="A0A0N4WG85"/>
<reference evidence="1 2" key="2">
    <citation type="submission" date="2018-11" db="EMBL/GenBank/DDBJ databases">
        <authorList>
            <consortium name="Pathogen Informatics"/>
        </authorList>
    </citation>
    <scope>NUCLEOTIDE SEQUENCE [LARGE SCALE GENOMIC DNA]</scope>
    <source>
        <strain evidence="1 2">MHpl1</strain>
    </source>
</reference>
<dbReference type="EMBL" id="UZAF01017141">
    <property type="protein sequence ID" value="VDO38383.1"/>
    <property type="molecule type" value="Genomic_DNA"/>
</dbReference>
<dbReference type="OrthoDB" id="5830942at2759"/>
<dbReference type="WBParaSite" id="HPLM_0000979701-mRNA-1">
    <property type="protein sequence ID" value="HPLM_0000979701-mRNA-1"/>
    <property type="gene ID" value="HPLM_0000979701"/>
</dbReference>
<evidence type="ECO:0000313" key="3">
    <source>
        <dbReference type="WBParaSite" id="HPLM_0000979701-mRNA-1"/>
    </source>
</evidence>
<name>A0A0N4WG85_HAEPC</name>
<dbReference type="Proteomes" id="UP000268014">
    <property type="component" value="Unassembled WGS sequence"/>
</dbReference>
<reference evidence="3" key="1">
    <citation type="submission" date="2017-02" db="UniProtKB">
        <authorList>
            <consortium name="WormBaseParasite"/>
        </authorList>
    </citation>
    <scope>IDENTIFICATION</scope>
</reference>